<gene>
    <name evidence="8" type="ORF">V6X73_03780</name>
</gene>
<feature type="domain" description="EamA" evidence="7">
    <location>
        <begin position="160"/>
        <end position="288"/>
    </location>
</feature>
<protein>
    <submittedName>
        <fullName evidence="8">DMT family transporter</fullName>
    </submittedName>
</protein>
<dbReference type="PANTHER" id="PTHR32322:SF2">
    <property type="entry name" value="EAMA DOMAIN-CONTAINING PROTEIN"/>
    <property type="match status" value="1"/>
</dbReference>
<evidence type="ECO:0000313" key="8">
    <source>
        <dbReference type="EMBL" id="MEX0468851.1"/>
    </source>
</evidence>
<feature type="transmembrane region" description="Helical" evidence="6">
    <location>
        <begin position="7"/>
        <end position="26"/>
    </location>
</feature>
<reference evidence="8 9" key="1">
    <citation type="submission" date="2024-02" db="EMBL/GenBank/DDBJ databases">
        <title>New especies of Spiribacter isolated from saline water.</title>
        <authorList>
            <person name="Leon M.J."/>
            <person name="De La Haba R."/>
            <person name="Sanchez-Porro C."/>
            <person name="Ventosa A."/>
        </authorList>
    </citation>
    <scope>NUCLEOTIDE SEQUENCE [LARGE SCALE GENOMIC DNA]</scope>
    <source>
        <strain evidence="9">ag22IC6-390</strain>
    </source>
</reference>
<organism evidence="8 9">
    <name type="scientific">Spiribacter pallidus</name>
    <dbReference type="NCBI Taxonomy" id="1987936"/>
    <lineage>
        <taxon>Bacteria</taxon>
        <taxon>Pseudomonadati</taxon>
        <taxon>Pseudomonadota</taxon>
        <taxon>Gammaproteobacteria</taxon>
        <taxon>Chromatiales</taxon>
        <taxon>Ectothiorhodospiraceae</taxon>
        <taxon>Spiribacter</taxon>
    </lineage>
</organism>
<feature type="transmembrane region" description="Helical" evidence="6">
    <location>
        <begin position="272"/>
        <end position="288"/>
    </location>
</feature>
<feature type="transmembrane region" description="Helical" evidence="6">
    <location>
        <begin position="70"/>
        <end position="92"/>
    </location>
</feature>
<dbReference type="InterPro" id="IPR037185">
    <property type="entry name" value="EmrE-like"/>
</dbReference>
<dbReference type="Pfam" id="PF00892">
    <property type="entry name" value="EamA"/>
    <property type="match status" value="2"/>
</dbReference>
<evidence type="ECO:0000256" key="3">
    <source>
        <dbReference type="ARBA" id="ARBA00022692"/>
    </source>
</evidence>
<feature type="transmembrane region" description="Helical" evidence="6">
    <location>
        <begin position="129"/>
        <end position="147"/>
    </location>
</feature>
<keyword evidence="4 6" id="KW-1133">Transmembrane helix</keyword>
<feature type="transmembrane region" description="Helical" evidence="6">
    <location>
        <begin position="153"/>
        <end position="173"/>
    </location>
</feature>
<comment type="subcellular location">
    <subcellularLocation>
        <location evidence="1">Membrane</location>
        <topology evidence="1">Multi-pass membrane protein</topology>
    </subcellularLocation>
</comment>
<feature type="transmembrane region" description="Helical" evidence="6">
    <location>
        <begin position="217"/>
        <end position="238"/>
    </location>
</feature>
<accession>A0ABV3TB47</accession>
<proteinExistence type="inferred from homology"/>
<comment type="caution">
    <text evidence="8">The sequence shown here is derived from an EMBL/GenBank/DDBJ whole genome shotgun (WGS) entry which is preliminary data.</text>
</comment>
<name>A0ABV3TB47_9GAMM</name>
<evidence type="ECO:0000256" key="2">
    <source>
        <dbReference type="ARBA" id="ARBA00007362"/>
    </source>
</evidence>
<dbReference type="Proteomes" id="UP001556709">
    <property type="component" value="Unassembled WGS sequence"/>
</dbReference>
<sequence length="299" mass="31321">MPARGEWVWSLALPAAFILLWSTGFIGAKLGLPWIEPLTFLSIRMIIAGGLLGLVAVLTRAPWPADGRAIVHTAAAGLLVHAAYLGGVFWAIDRGQAAGVTAIIVALQPLLTATLAGPLLAERVSARQWLGLVLGFAGVSLVILGRLEGGAISIQTLTATLIALVGITLGTLYQKRFCPVTDLRSGGAIQYAASAIVLGSLAVVLEEQRIIWTGELVFALAWLVLVLSVGAIGLLFLLIRHGAASRVASFFYLAPPITVVTAWLLFDEILPPLALVGLAVVVIGVALVQRPSPVQSNRG</sequence>
<dbReference type="InterPro" id="IPR050638">
    <property type="entry name" value="AA-Vitamin_Transporters"/>
</dbReference>
<dbReference type="EMBL" id="JBAKFM010000002">
    <property type="protein sequence ID" value="MEX0468851.1"/>
    <property type="molecule type" value="Genomic_DNA"/>
</dbReference>
<evidence type="ECO:0000259" key="7">
    <source>
        <dbReference type="Pfam" id="PF00892"/>
    </source>
</evidence>
<dbReference type="SUPFAM" id="SSF103481">
    <property type="entry name" value="Multidrug resistance efflux transporter EmrE"/>
    <property type="match status" value="2"/>
</dbReference>
<evidence type="ECO:0000256" key="4">
    <source>
        <dbReference type="ARBA" id="ARBA00022989"/>
    </source>
</evidence>
<dbReference type="RefSeq" id="WP_367958929.1">
    <property type="nucleotide sequence ID" value="NZ_JBAKFK010000002.1"/>
</dbReference>
<evidence type="ECO:0000256" key="6">
    <source>
        <dbReference type="SAM" id="Phobius"/>
    </source>
</evidence>
<feature type="transmembrane region" description="Helical" evidence="6">
    <location>
        <begin position="98"/>
        <end position="117"/>
    </location>
</feature>
<evidence type="ECO:0000313" key="9">
    <source>
        <dbReference type="Proteomes" id="UP001556709"/>
    </source>
</evidence>
<evidence type="ECO:0000256" key="5">
    <source>
        <dbReference type="ARBA" id="ARBA00023136"/>
    </source>
</evidence>
<dbReference type="InterPro" id="IPR000620">
    <property type="entry name" value="EamA_dom"/>
</dbReference>
<feature type="transmembrane region" description="Helical" evidence="6">
    <location>
        <begin position="185"/>
        <end position="205"/>
    </location>
</feature>
<keyword evidence="3 6" id="KW-0812">Transmembrane</keyword>
<keyword evidence="5 6" id="KW-0472">Membrane</keyword>
<feature type="domain" description="EamA" evidence="7">
    <location>
        <begin position="17"/>
        <end position="143"/>
    </location>
</feature>
<keyword evidence="9" id="KW-1185">Reference proteome</keyword>
<comment type="similarity">
    <text evidence="2">Belongs to the EamA transporter family.</text>
</comment>
<dbReference type="PANTHER" id="PTHR32322">
    <property type="entry name" value="INNER MEMBRANE TRANSPORTER"/>
    <property type="match status" value="1"/>
</dbReference>
<feature type="transmembrane region" description="Helical" evidence="6">
    <location>
        <begin position="250"/>
        <end position="266"/>
    </location>
</feature>
<evidence type="ECO:0000256" key="1">
    <source>
        <dbReference type="ARBA" id="ARBA00004141"/>
    </source>
</evidence>
<feature type="transmembrane region" description="Helical" evidence="6">
    <location>
        <begin position="38"/>
        <end position="58"/>
    </location>
</feature>